<evidence type="ECO:0000313" key="3">
    <source>
        <dbReference type="Proteomes" id="UP001596083"/>
    </source>
</evidence>
<keyword evidence="3" id="KW-1185">Reference proteome</keyword>
<evidence type="ECO:0000259" key="1">
    <source>
        <dbReference type="PROSITE" id="PS51462"/>
    </source>
</evidence>
<dbReference type="Proteomes" id="UP001596083">
    <property type="component" value="Unassembled WGS sequence"/>
</dbReference>
<protein>
    <submittedName>
        <fullName evidence="2">NUDIX domain-containing protein</fullName>
    </submittedName>
</protein>
<feature type="domain" description="Nudix hydrolase" evidence="1">
    <location>
        <begin position="12"/>
        <end position="158"/>
    </location>
</feature>
<dbReference type="InterPro" id="IPR000086">
    <property type="entry name" value="NUDIX_hydrolase_dom"/>
</dbReference>
<accession>A0ABW0Z831</accession>
<name>A0ABW0Z831_9ACTN</name>
<dbReference type="InterPro" id="IPR015797">
    <property type="entry name" value="NUDIX_hydrolase-like_dom_sf"/>
</dbReference>
<gene>
    <name evidence="2" type="ORF">ACFP1Z_32380</name>
</gene>
<proteinExistence type="predicted"/>
<organism evidence="2 3">
    <name type="scientific">Streptomyces gamaensis</name>
    <dbReference type="NCBI Taxonomy" id="1763542"/>
    <lineage>
        <taxon>Bacteria</taxon>
        <taxon>Bacillati</taxon>
        <taxon>Actinomycetota</taxon>
        <taxon>Actinomycetes</taxon>
        <taxon>Kitasatosporales</taxon>
        <taxon>Streptomycetaceae</taxon>
        <taxon>Streptomyces</taxon>
    </lineage>
</organism>
<dbReference type="SUPFAM" id="SSF55811">
    <property type="entry name" value="Nudix"/>
    <property type="match status" value="1"/>
</dbReference>
<dbReference type="PROSITE" id="PS51462">
    <property type="entry name" value="NUDIX"/>
    <property type="match status" value="1"/>
</dbReference>
<dbReference type="Gene3D" id="3.90.79.10">
    <property type="entry name" value="Nucleoside Triphosphate Pyrophosphohydrolase"/>
    <property type="match status" value="1"/>
</dbReference>
<dbReference type="RefSeq" id="WP_390321420.1">
    <property type="nucleotide sequence ID" value="NZ_JBHSPB010000037.1"/>
</dbReference>
<evidence type="ECO:0000313" key="2">
    <source>
        <dbReference type="EMBL" id="MFC5724856.1"/>
    </source>
</evidence>
<sequence>MHSDADFTSPPPLRGTVLALILRPGQEDPDEPEVLMVGPCCAGDEPGRNFRLPGGPMREGEAPSHALVRTVREETCLDVEPARLLVHDWVPATGTASAGIDLVYATVPLTGTVEVKLPRPAGGRAPDLLSYKWIQAGELGEHCMPRQAKRVRAALVALTDGGVAELHDGESAHPAAA</sequence>
<comment type="caution">
    <text evidence="2">The sequence shown here is derived from an EMBL/GenBank/DDBJ whole genome shotgun (WGS) entry which is preliminary data.</text>
</comment>
<reference evidence="3" key="1">
    <citation type="journal article" date="2019" name="Int. J. Syst. Evol. Microbiol.">
        <title>The Global Catalogue of Microorganisms (GCM) 10K type strain sequencing project: providing services to taxonomists for standard genome sequencing and annotation.</title>
        <authorList>
            <consortium name="The Broad Institute Genomics Platform"/>
            <consortium name="The Broad Institute Genome Sequencing Center for Infectious Disease"/>
            <person name="Wu L."/>
            <person name="Ma J."/>
        </authorList>
    </citation>
    <scope>NUCLEOTIDE SEQUENCE [LARGE SCALE GENOMIC DNA]</scope>
    <source>
        <strain evidence="3">CGMCC 4.7304</strain>
    </source>
</reference>
<dbReference type="Pfam" id="PF00293">
    <property type="entry name" value="NUDIX"/>
    <property type="match status" value="1"/>
</dbReference>
<dbReference type="EMBL" id="JBHSPB010000037">
    <property type="protein sequence ID" value="MFC5724856.1"/>
    <property type="molecule type" value="Genomic_DNA"/>
</dbReference>